<organism evidence="2 3">
    <name type="scientific">Rubrobacter xylanophilus (strain DSM 9941 / JCM 11954 / NBRC 16129 / PRD-1)</name>
    <dbReference type="NCBI Taxonomy" id="266117"/>
    <lineage>
        <taxon>Bacteria</taxon>
        <taxon>Bacillati</taxon>
        <taxon>Actinomycetota</taxon>
        <taxon>Rubrobacteria</taxon>
        <taxon>Rubrobacterales</taxon>
        <taxon>Rubrobacteraceae</taxon>
        <taxon>Rubrobacter</taxon>
    </lineage>
</organism>
<evidence type="ECO:0000256" key="1">
    <source>
        <dbReference type="SAM" id="MobiDB-lite"/>
    </source>
</evidence>
<evidence type="ECO:0000313" key="3">
    <source>
        <dbReference type="Proteomes" id="UP000006637"/>
    </source>
</evidence>
<dbReference type="STRING" id="266117.Rxyl_1595"/>
<name>Q1AVM1_RUBXD</name>
<sequence>MGNAGEKSKNAGEQRVEARYLTNENGERVGVVLEIEEYERLKRAAEEAQRMRRHPGIVFEGDGESRRATLARSVFDVWEIVEMYQIEGPETLLSAHPISEEQLETALRYYEEYPEEIDAIIEENARPPEYWMERYPELNWKR</sequence>
<accession>Q1AVM1</accession>
<keyword evidence="3" id="KW-1185">Reference proteome</keyword>
<protein>
    <recommendedName>
        <fullName evidence="4">DUF433 domain-containing protein</fullName>
    </recommendedName>
</protein>
<evidence type="ECO:0008006" key="4">
    <source>
        <dbReference type="Google" id="ProtNLM"/>
    </source>
</evidence>
<dbReference type="KEGG" id="rxy:Rxyl_1595"/>
<evidence type="ECO:0000313" key="2">
    <source>
        <dbReference type="EMBL" id="ABG04557.1"/>
    </source>
</evidence>
<dbReference type="InterPro" id="IPR036388">
    <property type="entry name" value="WH-like_DNA-bd_sf"/>
</dbReference>
<dbReference type="SUPFAM" id="SSF46689">
    <property type="entry name" value="Homeodomain-like"/>
    <property type="match status" value="1"/>
</dbReference>
<feature type="region of interest" description="Disordered" evidence="1">
    <location>
        <begin position="1"/>
        <end position="20"/>
    </location>
</feature>
<feature type="compositionally biased region" description="Basic and acidic residues" evidence="1">
    <location>
        <begin position="1"/>
        <end position="18"/>
    </location>
</feature>
<gene>
    <name evidence="2" type="ordered locus">Rxyl_1595</name>
</gene>
<dbReference type="RefSeq" id="WP_011564574.1">
    <property type="nucleotide sequence ID" value="NC_008148.1"/>
</dbReference>
<dbReference type="eggNOG" id="COG2442">
    <property type="taxonomic scope" value="Bacteria"/>
</dbReference>
<dbReference type="Proteomes" id="UP000006637">
    <property type="component" value="Chromosome"/>
</dbReference>
<dbReference type="InterPro" id="IPR009057">
    <property type="entry name" value="Homeodomain-like_sf"/>
</dbReference>
<dbReference type="OrthoDB" id="4552565at2"/>
<dbReference type="AlphaFoldDB" id="Q1AVM1"/>
<dbReference type="EMBL" id="CP000386">
    <property type="protein sequence ID" value="ABG04557.1"/>
    <property type="molecule type" value="Genomic_DNA"/>
</dbReference>
<dbReference type="Gene3D" id="1.10.10.10">
    <property type="entry name" value="Winged helix-like DNA-binding domain superfamily/Winged helix DNA-binding domain"/>
    <property type="match status" value="1"/>
</dbReference>
<reference evidence="2 3" key="1">
    <citation type="submission" date="2006-06" db="EMBL/GenBank/DDBJ databases">
        <title>Complete sequence of Rubrobacter xylanophilus DSM 9941.</title>
        <authorList>
            <consortium name="US DOE Joint Genome Institute"/>
            <person name="Copeland A."/>
            <person name="Lucas S."/>
            <person name="Lapidus A."/>
            <person name="Barry K."/>
            <person name="Detter J.C."/>
            <person name="Glavina del Rio T."/>
            <person name="Hammon N."/>
            <person name="Israni S."/>
            <person name="Dalin E."/>
            <person name="Tice H."/>
            <person name="Pitluck S."/>
            <person name="Munk A.C."/>
            <person name="Brettin T."/>
            <person name="Bruce D."/>
            <person name="Han C."/>
            <person name="Tapia R."/>
            <person name="Gilna P."/>
            <person name="Schmutz J."/>
            <person name="Larimer F."/>
            <person name="Land M."/>
            <person name="Hauser L."/>
            <person name="Kyrpides N."/>
            <person name="Lykidis A."/>
            <person name="da Costa M.S."/>
            <person name="Rainey F.A."/>
            <person name="Empadinhas N."/>
            <person name="Jolivet E."/>
            <person name="Battista J.R."/>
            <person name="Richardson P."/>
        </authorList>
    </citation>
    <scope>NUCLEOTIDE SEQUENCE [LARGE SCALE GENOMIC DNA]</scope>
    <source>
        <strain evidence="3">DSM 9941 / NBRC 16129 / PRD-1</strain>
    </source>
</reference>
<proteinExistence type="predicted"/>
<dbReference type="HOGENOM" id="CLU_1936566_0_0_11"/>